<proteinExistence type="predicted"/>
<dbReference type="InterPro" id="IPR014855">
    <property type="entry name" value="NOZZLE"/>
</dbReference>
<dbReference type="PANTHER" id="PTHR33388">
    <property type="entry name" value="OS01G0212500 PROTEIN"/>
    <property type="match status" value="1"/>
</dbReference>
<name>A0AAW0KP17_QUESU</name>
<keyword evidence="3" id="KW-0804">Transcription</keyword>
<keyword evidence="2" id="KW-0805">Transcription regulation</keyword>
<evidence type="ECO:0000313" key="5">
    <source>
        <dbReference type="EMBL" id="KAK7841082.1"/>
    </source>
</evidence>
<reference evidence="5 6" key="1">
    <citation type="journal article" date="2018" name="Sci. Data">
        <title>The draft genome sequence of cork oak.</title>
        <authorList>
            <person name="Ramos A.M."/>
            <person name="Usie A."/>
            <person name="Barbosa P."/>
            <person name="Barros P.M."/>
            <person name="Capote T."/>
            <person name="Chaves I."/>
            <person name="Simoes F."/>
            <person name="Abreu I."/>
            <person name="Carrasquinho I."/>
            <person name="Faro C."/>
            <person name="Guimaraes J.B."/>
            <person name="Mendonca D."/>
            <person name="Nobrega F."/>
            <person name="Rodrigues L."/>
            <person name="Saibo N.J.M."/>
            <person name="Varela M.C."/>
            <person name="Egas C."/>
            <person name="Matos J."/>
            <person name="Miguel C.M."/>
            <person name="Oliveira M.M."/>
            <person name="Ricardo C.P."/>
            <person name="Goncalves S."/>
        </authorList>
    </citation>
    <scope>NUCLEOTIDE SEQUENCE [LARGE SCALE GENOMIC DNA]</scope>
    <source>
        <strain evidence="6">cv. HL8</strain>
    </source>
</reference>
<accession>A0AAW0KP17</accession>
<dbReference type="Proteomes" id="UP000237347">
    <property type="component" value="Unassembled WGS sequence"/>
</dbReference>
<dbReference type="PANTHER" id="PTHR33388:SF2">
    <property type="entry name" value="PROTEIN SPOROCYTELESS"/>
    <property type="match status" value="1"/>
</dbReference>
<comment type="caution">
    <text evidence="5">The sequence shown here is derived from an EMBL/GenBank/DDBJ whole genome shotgun (WGS) entry which is preliminary data.</text>
</comment>
<evidence type="ECO:0000256" key="1">
    <source>
        <dbReference type="ARBA" id="ARBA00022491"/>
    </source>
</evidence>
<evidence type="ECO:0000313" key="6">
    <source>
        <dbReference type="Proteomes" id="UP000237347"/>
    </source>
</evidence>
<keyword evidence="6" id="KW-1185">Reference proteome</keyword>
<feature type="compositionally biased region" description="Polar residues" evidence="4">
    <location>
        <begin position="44"/>
        <end position="55"/>
    </location>
</feature>
<dbReference type="GO" id="GO:0003700">
    <property type="term" value="F:DNA-binding transcription factor activity"/>
    <property type="evidence" value="ECO:0007669"/>
    <property type="project" value="InterPro"/>
</dbReference>
<evidence type="ECO:0000256" key="3">
    <source>
        <dbReference type="ARBA" id="ARBA00023163"/>
    </source>
</evidence>
<dbReference type="Pfam" id="PF08744">
    <property type="entry name" value="NOZZLE"/>
    <property type="match status" value="1"/>
</dbReference>
<keyword evidence="1" id="KW-0678">Repressor</keyword>
<dbReference type="EMBL" id="PKMF04000248">
    <property type="protein sequence ID" value="KAK7841082.1"/>
    <property type="molecule type" value="Genomic_DNA"/>
</dbReference>
<gene>
    <name evidence="5" type="primary">SPL</name>
    <name evidence="5" type="ORF">CFP56_015803</name>
</gene>
<sequence length="324" mass="34713">LSLSLPFIYISNTTQTLLSLSLMATTSTNRTPLFLMASHPTMSTVYEETKSPTSKTRGRKPSKGPTQKKQPQRGLGVEKLERLRIQERWKKMTEFPSLPDPQPPLHCQTHVSGSVPVQYRAPAPPSSVVNGSCACGAGNGGAGFGGTFGMLMSNQVVLNPYAGIGVPDPRVFVETSRELSSMPKLQSVPHNCDLCLKKKRFNGGNIGFDGGRDQNSEISPISGSGFHGSNLENIPNFTSNFGATRNLDQGVEVVAIHRKGNSMGGSVFMEYEFFPGKSGRGTSSKGLELPREVSVAVGGEPSYPTTTAYCATSSSVDLSLKLSY</sequence>
<evidence type="ECO:0000256" key="2">
    <source>
        <dbReference type="ARBA" id="ARBA00023015"/>
    </source>
</evidence>
<evidence type="ECO:0000256" key="4">
    <source>
        <dbReference type="SAM" id="MobiDB-lite"/>
    </source>
</evidence>
<dbReference type="AlphaFoldDB" id="A0AAW0KP17"/>
<feature type="non-terminal residue" evidence="5">
    <location>
        <position position="1"/>
    </location>
</feature>
<organism evidence="5 6">
    <name type="scientific">Quercus suber</name>
    <name type="common">Cork oak</name>
    <dbReference type="NCBI Taxonomy" id="58331"/>
    <lineage>
        <taxon>Eukaryota</taxon>
        <taxon>Viridiplantae</taxon>
        <taxon>Streptophyta</taxon>
        <taxon>Embryophyta</taxon>
        <taxon>Tracheophyta</taxon>
        <taxon>Spermatophyta</taxon>
        <taxon>Magnoliopsida</taxon>
        <taxon>eudicotyledons</taxon>
        <taxon>Gunneridae</taxon>
        <taxon>Pentapetalae</taxon>
        <taxon>rosids</taxon>
        <taxon>fabids</taxon>
        <taxon>Fagales</taxon>
        <taxon>Fagaceae</taxon>
        <taxon>Quercus</taxon>
    </lineage>
</organism>
<feature type="region of interest" description="Disordered" evidence="4">
    <location>
        <begin position="44"/>
        <end position="79"/>
    </location>
</feature>
<protein>
    <submittedName>
        <fullName evidence="5">Protein sporocyteless</fullName>
    </submittedName>
</protein>
<dbReference type="InterPro" id="IPR040356">
    <property type="entry name" value="SPEAR"/>
</dbReference>